<organism evidence="1 2">
    <name type="scientific">Trapa natans</name>
    <name type="common">Water chestnut</name>
    <dbReference type="NCBI Taxonomy" id="22666"/>
    <lineage>
        <taxon>Eukaryota</taxon>
        <taxon>Viridiplantae</taxon>
        <taxon>Streptophyta</taxon>
        <taxon>Embryophyta</taxon>
        <taxon>Tracheophyta</taxon>
        <taxon>Spermatophyta</taxon>
        <taxon>Magnoliopsida</taxon>
        <taxon>eudicotyledons</taxon>
        <taxon>Gunneridae</taxon>
        <taxon>Pentapetalae</taxon>
        <taxon>rosids</taxon>
        <taxon>malvids</taxon>
        <taxon>Myrtales</taxon>
        <taxon>Lythraceae</taxon>
        <taxon>Trapa</taxon>
    </lineage>
</organism>
<comment type="caution">
    <text evidence="1">The sequence shown here is derived from an EMBL/GenBank/DDBJ whole genome shotgun (WGS) entry which is preliminary data.</text>
</comment>
<name>A0AAN7R1K0_TRANT</name>
<dbReference type="Proteomes" id="UP001346149">
    <property type="component" value="Unassembled WGS sequence"/>
</dbReference>
<dbReference type="InterPro" id="IPR023214">
    <property type="entry name" value="HAD_sf"/>
</dbReference>
<reference evidence="1 2" key="1">
    <citation type="journal article" date="2023" name="Hortic Res">
        <title>Pangenome of water caltrop reveals structural variations and asymmetric subgenome divergence after allopolyploidization.</title>
        <authorList>
            <person name="Zhang X."/>
            <person name="Chen Y."/>
            <person name="Wang L."/>
            <person name="Yuan Y."/>
            <person name="Fang M."/>
            <person name="Shi L."/>
            <person name="Lu R."/>
            <person name="Comes H.P."/>
            <person name="Ma Y."/>
            <person name="Chen Y."/>
            <person name="Huang G."/>
            <person name="Zhou Y."/>
            <person name="Zheng Z."/>
            <person name="Qiu Y."/>
        </authorList>
    </citation>
    <scope>NUCLEOTIDE SEQUENCE [LARGE SCALE GENOMIC DNA]</scope>
    <source>
        <strain evidence="1">F231</strain>
    </source>
</reference>
<dbReference type="PANTHER" id="PTHR12725">
    <property type="entry name" value="HALOACID DEHALOGENASE-LIKE HYDROLASE"/>
    <property type="match status" value="1"/>
</dbReference>
<gene>
    <name evidence="1" type="ORF">SAY86_019098</name>
</gene>
<dbReference type="PANTHER" id="PTHR12725:SF72">
    <property type="entry name" value="HALOACID DEHALOGENASE-LIKE HYDROLASE"/>
    <property type="match status" value="1"/>
</dbReference>
<dbReference type="Gene3D" id="3.40.50.1000">
    <property type="entry name" value="HAD superfamily/HAD-like"/>
    <property type="match status" value="1"/>
</dbReference>
<sequence length="115" mass="12956">MFLAFHIFTNADKVHSARVLKRLGLEDCFDGIIGYLCDASVDGSKLHVTPVVCKPFKQAFEEVFKIAKINPRKTVKFYSCYSSTKFGRSLFNSTSSTNTPSLGPLQLFFDDSFRN</sequence>
<keyword evidence="2" id="KW-1185">Reference proteome</keyword>
<dbReference type="SUPFAM" id="SSF56784">
    <property type="entry name" value="HAD-like"/>
    <property type="match status" value="1"/>
</dbReference>
<accession>A0AAN7R1K0</accession>
<dbReference type="AlphaFoldDB" id="A0AAN7R1K0"/>
<protein>
    <submittedName>
        <fullName evidence="1">Uncharacterized protein</fullName>
    </submittedName>
</protein>
<dbReference type="EMBL" id="JAXQNO010000014">
    <property type="protein sequence ID" value="KAK4784730.1"/>
    <property type="molecule type" value="Genomic_DNA"/>
</dbReference>
<proteinExistence type="predicted"/>
<evidence type="ECO:0000313" key="1">
    <source>
        <dbReference type="EMBL" id="KAK4784730.1"/>
    </source>
</evidence>
<dbReference type="InterPro" id="IPR036412">
    <property type="entry name" value="HAD-like_sf"/>
</dbReference>
<evidence type="ECO:0000313" key="2">
    <source>
        <dbReference type="Proteomes" id="UP001346149"/>
    </source>
</evidence>